<dbReference type="Proteomes" id="UP000182045">
    <property type="component" value="Unassembled WGS sequence"/>
</dbReference>
<dbReference type="RefSeq" id="WP_072244380.1">
    <property type="nucleotide sequence ID" value="NZ_FBYC01000001.1"/>
</dbReference>
<reference evidence="1 4" key="2">
    <citation type="submission" date="2016-01" db="EMBL/GenBank/DDBJ databases">
        <authorList>
            <person name="Varghese N."/>
        </authorList>
    </citation>
    <scope>NUCLEOTIDE SEQUENCE [LARGE SCALE GENOMIC DNA]</scope>
    <source>
        <strain evidence="1 4">HL-91</strain>
    </source>
</reference>
<dbReference type="AlphaFoldDB" id="A0A0P7YPU9"/>
<evidence type="ECO:0000313" key="3">
    <source>
        <dbReference type="Proteomes" id="UP000050413"/>
    </source>
</evidence>
<dbReference type="InterPro" id="IPR009531">
    <property type="entry name" value="DUF1150"/>
</dbReference>
<dbReference type="STRING" id="1666912.Ga0058931_0283"/>
<comment type="caution">
    <text evidence="2">The sequence shown here is derived from an EMBL/GenBank/DDBJ whole genome shotgun (WGS) entry which is preliminary data.</text>
</comment>
<organism evidence="2 3">
    <name type="scientific">Roseibaca calidilacus</name>
    <dbReference type="NCBI Taxonomy" id="1666912"/>
    <lineage>
        <taxon>Bacteria</taxon>
        <taxon>Pseudomonadati</taxon>
        <taxon>Pseudomonadota</taxon>
        <taxon>Alphaproteobacteria</taxon>
        <taxon>Rhodobacterales</taxon>
        <taxon>Paracoccaceae</taxon>
        <taxon>Roseinatronobacter</taxon>
    </lineage>
</organism>
<dbReference type="OrthoDB" id="7205167at2"/>
<reference evidence="2 3" key="1">
    <citation type="submission" date="2015-09" db="EMBL/GenBank/DDBJ databases">
        <title>Identification and resolution of microdiversity through metagenomic sequencing of parallel consortia.</title>
        <authorList>
            <person name="Nelson W.C."/>
            <person name="Romine M.F."/>
            <person name="Lindemann S.R."/>
        </authorList>
    </citation>
    <scope>NUCLEOTIDE SEQUENCE [LARGE SCALE GENOMIC DNA]</scope>
    <source>
        <strain evidence="2">HL-91</strain>
    </source>
</reference>
<accession>A0A0P7YPU9</accession>
<dbReference type="EMBL" id="LJSG01000012">
    <property type="protein sequence ID" value="KPP92304.1"/>
    <property type="molecule type" value="Genomic_DNA"/>
</dbReference>
<evidence type="ECO:0000313" key="4">
    <source>
        <dbReference type="Proteomes" id="UP000182045"/>
    </source>
</evidence>
<sequence>MNTKFPNLHSTRPIAYVRPVQVADLPDDIRNQLGGVTEIYAIHHEEGDQLALVSNRTMAFVMARQNDFEPVSVH</sequence>
<dbReference type="Pfam" id="PF06620">
    <property type="entry name" value="DUF1150"/>
    <property type="match status" value="1"/>
</dbReference>
<evidence type="ECO:0000313" key="1">
    <source>
        <dbReference type="EMBL" id="CUX79599.1"/>
    </source>
</evidence>
<proteinExistence type="predicted"/>
<keyword evidence="4" id="KW-1185">Reference proteome</keyword>
<gene>
    <name evidence="1" type="ORF">Ga0058931_0283</name>
    <name evidence="2" type="ORF">HLUCCA05_08470</name>
</gene>
<dbReference type="EMBL" id="FBYC01000001">
    <property type="protein sequence ID" value="CUX79599.1"/>
    <property type="molecule type" value="Genomic_DNA"/>
</dbReference>
<dbReference type="Proteomes" id="UP000050413">
    <property type="component" value="Unassembled WGS sequence"/>
</dbReference>
<evidence type="ECO:0000313" key="2">
    <source>
        <dbReference type="EMBL" id="KPP92304.1"/>
    </source>
</evidence>
<name>A0A0P7YPU9_9RHOB</name>
<protein>
    <submittedName>
        <fullName evidence="2">Putative small protein</fullName>
    </submittedName>
</protein>